<accession>A0A6A3IIR1</accession>
<dbReference type="EMBL" id="QXGB01000004">
    <property type="protein sequence ID" value="KAE9238409.1"/>
    <property type="molecule type" value="Genomic_DNA"/>
</dbReference>
<sequence length="528" mass="57627">MRTPQGPPGMTTETRIIVRPAPDALRAAGPTKPHADAPTPSGMEEMPPAPASKKHSGAPEAAKDASASKKPADTTANETPASTKHAKAADAAKKLPASKKPKVAATKAKVKAKTPASPKPTRKTKKVAASSKPAPKKPAPKKPAAKQLPKKKGPTKESQKALKLPPKRTAVLLPDPHEEVSSDSSDTDVPNPGYVSDADSPVPRTRASAKDNAASANDATTSPPGLDYEESEPDMDHEVGEVERSPKQITDAQRVLHPGSPMSPNTMVAVERARLLEAPLSRRDDPPASVSDPQVITNAGVDEGVRPELLQPENRQHLADRTHQEASQAVGTKRDRETHAPRTQDQLLALRYWTRDEYREHLRHSRMPGPGAPQCDKCPVVLLVDTGFSRQRNETEFEGWLNHLGYPRPEFLNSPYRIDWLAQRRLRFRMAKMIADNTWPNRFFDRNKPMPGIILEEGLQKIQKSWQSQPIEPKRVLGPVRADQVRGHAQKRPRGRRSPPRGEPQAPTSYDYSGSPSTGTAATPAALQ</sequence>
<feature type="compositionally biased region" description="Basic residues" evidence="1">
    <location>
        <begin position="488"/>
        <end position="499"/>
    </location>
</feature>
<protein>
    <submittedName>
        <fullName evidence="2">Uncharacterized protein</fullName>
    </submittedName>
</protein>
<feature type="compositionally biased region" description="Basic and acidic residues" evidence="1">
    <location>
        <begin position="314"/>
        <end position="324"/>
    </location>
</feature>
<feature type="region of interest" description="Disordered" evidence="1">
    <location>
        <begin position="313"/>
        <end position="343"/>
    </location>
</feature>
<comment type="caution">
    <text evidence="2">The sequence shown here is derived from an EMBL/GenBank/DDBJ whole genome shotgun (WGS) entry which is preliminary data.</text>
</comment>
<feature type="compositionally biased region" description="Basic and acidic residues" evidence="1">
    <location>
        <begin position="234"/>
        <end position="246"/>
    </location>
</feature>
<dbReference type="EMBL" id="QXGD01002430">
    <property type="protein sequence ID" value="KAE9188775.1"/>
    <property type="molecule type" value="Genomic_DNA"/>
</dbReference>
<dbReference type="AlphaFoldDB" id="A0A6A3IIR1"/>
<feature type="region of interest" description="Disordered" evidence="1">
    <location>
        <begin position="1"/>
        <end position="264"/>
    </location>
</feature>
<feature type="compositionally biased region" description="Basic and acidic residues" evidence="1">
    <location>
        <begin position="61"/>
        <end position="72"/>
    </location>
</feature>
<dbReference type="Proteomes" id="UP000440367">
    <property type="component" value="Unassembled WGS sequence"/>
</dbReference>
<proteinExistence type="predicted"/>
<feature type="compositionally biased region" description="Low complexity" evidence="1">
    <location>
        <begin position="210"/>
        <end position="221"/>
    </location>
</feature>
<feature type="compositionally biased region" description="Low complexity" evidence="1">
    <location>
        <begin position="513"/>
        <end position="528"/>
    </location>
</feature>
<dbReference type="EMBL" id="QXFW01002111">
    <property type="protein sequence ID" value="KAE8981921.1"/>
    <property type="molecule type" value="Genomic_DNA"/>
</dbReference>
<dbReference type="Proteomes" id="UP000433483">
    <property type="component" value="Unassembled WGS sequence"/>
</dbReference>
<evidence type="ECO:0000313" key="5">
    <source>
        <dbReference type="Proteomes" id="UP000433483"/>
    </source>
</evidence>
<name>A0A6A3IIR1_9STRA</name>
<feature type="compositionally biased region" description="Basic residues" evidence="1">
    <location>
        <begin position="134"/>
        <end position="153"/>
    </location>
</feature>
<evidence type="ECO:0000313" key="3">
    <source>
        <dbReference type="EMBL" id="KAE9188775.1"/>
    </source>
</evidence>
<dbReference type="OrthoDB" id="10351172at2759"/>
<evidence type="ECO:0000313" key="2">
    <source>
        <dbReference type="EMBL" id="KAE8981921.1"/>
    </source>
</evidence>
<keyword evidence="5" id="KW-1185">Reference proteome</keyword>
<feature type="compositionally biased region" description="Basic and acidic residues" evidence="1">
    <location>
        <begin position="332"/>
        <end position="342"/>
    </location>
</feature>
<evidence type="ECO:0000313" key="6">
    <source>
        <dbReference type="Proteomes" id="UP000440367"/>
    </source>
</evidence>
<gene>
    <name evidence="3" type="ORF">PF002_g25225</name>
    <name evidence="4" type="ORF">PF005_g207</name>
    <name evidence="2" type="ORF">PF011_g21833</name>
</gene>
<evidence type="ECO:0000313" key="4">
    <source>
        <dbReference type="EMBL" id="KAE9238409.1"/>
    </source>
</evidence>
<feature type="region of interest" description="Disordered" evidence="1">
    <location>
        <begin position="465"/>
        <end position="528"/>
    </location>
</feature>
<reference evidence="2 7" key="1">
    <citation type="submission" date="2018-09" db="EMBL/GenBank/DDBJ databases">
        <title>Genomic investigation of the strawberry pathogen Phytophthora fragariae indicates pathogenicity is determined by transcriptional variation in three key races.</title>
        <authorList>
            <person name="Adams T.M."/>
            <person name="Armitage A.D."/>
            <person name="Sobczyk M.K."/>
            <person name="Bates H.J."/>
            <person name="Dunwell J.M."/>
            <person name="Nellist C.F."/>
            <person name="Harrison R.J."/>
        </authorList>
    </citation>
    <scope>NUCLEOTIDE SEQUENCE [LARGE SCALE GENOMIC DNA]</scope>
    <source>
        <strain evidence="3 6">BC-1</strain>
        <strain evidence="4 5">NOV-27</strain>
        <strain evidence="2 7">SCRP245</strain>
    </source>
</reference>
<dbReference type="Proteomes" id="UP000460718">
    <property type="component" value="Unassembled WGS sequence"/>
</dbReference>
<feature type="compositionally biased region" description="Basic residues" evidence="1">
    <location>
        <begin position="96"/>
        <end position="112"/>
    </location>
</feature>
<evidence type="ECO:0000313" key="7">
    <source>
        <dbReference type="Proteomes" id="UP000460718"/>
    </source>
</evidence>
<organism evidence="2 7">
    <name type="scientific">Phytophthora fragariae</name>
    <dbReference type="NCBI Taxonomy" id="53985"/>
    <lineage>
        <taxon>Eukaryota</taxon>
        <taxon>Sar</taxon>
        <taxon>Stramenopiles</taxon>
        <taxon>Oomycota</taxon>
        <taxon>Peronosporomycetes</taxon>
        <taxon>Peronosporales</taxon>
        <taxon>Peronosporaceae</taxon>
        <taxon>Phytophthora</taxon>
    </lineage>
</organism>
<evidence type="ECO:0000256" key="1">
    <source>
        <dbReference type="SAM" id="MobiDB-lite"/>
    </source>
</evidence>